<gene>
    <name evidence="6" type="ORF">LTR78_008800</name>
</gene>
<keyword evidence="3 5" id="KW-1133">Transmembrane helix</keyword>
<evidence type="ECO:0000256" key="5">
    <source>
        <dbReference type="SAM" id="Phobius"/>
    </source>
</evidence>
<dbReference type="InterPro" id="IPR036259">
    <property type="entry name" value="MFS_trans_sf"/>
</dbReference>
<dbReference type="Pfam" id="PF00083">
    <property type="entry name" value="Sugar_tr"/>
    <property type="match status" value="1"/>
</dbReference>
<dbReference type="PANTHER" id="PTHR48022">
    <property type="entry name" value="PLASTIDIC GLUCOSE TRANSPORTER 4"/>
    <property type="match status" value="1"/>
</dbReference>
<name>A0AAE0TSR7_9PEZI</name>
<reference evidence="6" key="1">
    <citation type="submission" date="2023-07" db="EMBL/GenBank/DDBJ databases">
        <title>Black Yeasts Isolated from many extreme environments.</title>
        <authorList>
            <person name="Coleine C."/>
            <person name="Stajich J.E."/>
            <person name="Selbmann L."/>
        </authorList>
    </citation>
    <scope>NUCLEOTIDE SEQUENCE</scope>
    <source>
        <strain evidence="6">CCFEE 5485</strain>
    </source>
</reference>
<dbReference type="Proteomes" id="UP001274830">
    <property type="component" value="Unassembled WGS sequence"/>
</dbReference>
<evidence type="ECO:0000313" key="6">
    <source>
        <dbReference type="EMBL" id="KAK3671340.1"/>
    </source>
</evidence>
<evidence type="ECO:0000256" key="1">
    <source>
        <dbReference type="ARBA" id="ARBA00004141"/>
    </source>
</evidence>
<dbReference type="GO" id="GO:0005351">
    <property type="term" value="F:carbohydrate:proton symporter activity"/>
    <property type="evidence" value="ECO:0007669"/>
    <property type="project" value="TreeGrafter"/>
</dbReference>
<dbReference type="GO" id="GO:0016020">
    <property type="term" value="C:membrane"/>
    <property type="evidence" value="ECO:0007669"/>
    <property type="project" value="UniProtKB-SubCell"/>
</dbReference>
<evidence type="ECO:0000256" key="3">
    <source>
        <dbReference type="ARBA" id="ARBA00022989"/>
    </source>
</evidence>
<evidence type="ECO:0000256" key="2">
    <source>
        <dbReference type="ARBA" id="ARBA00022692"/>
    </source>
</evidence>
<comment type="subcellular location">
    <subcellularLocation>
        <location evidence="1">Membrane</location>
        <topology evidence="1">Multi-pass membrane protein</topology>
    </subcellularLocation>
</comment>
<comment type="caution">
    <text evidence="6">The sequence shown here is derived from an EMBL/GenBank/DDBJ whole genome shotgun (WGS) entry which is preliminary data.</text>
</comment>
<keyword evidence="7" id="KW-1185">Reference proteome</keyword>
<organism evidence="6 7">
    <name type="scientific">Recurvomyces mirabilis</name>
    <dbReference type="NCBI Taxonomy" id="574656"/>
    <lineage>
        <taxon>Eukaryota</taxon>
        <taxon>Fungi</taxon>
        <taxon>Dikarya</taxon>
        <taxon>Ascomycota</taxon>
        <taxon>Pezizomycotina</taxon>
        <taxon>Dothideomycetes</taxon>
        <taxon>Dothideomycetidae</taxon>
        <taxon>Mycosphaerellales</taxon>
        <taxon>Teratosphaeriaceae</taxon>
        <taxon>Recurvomyces</taxon>
    </lineage>
</organism>
<feature type="transmembrane region" description="Helical" evidence="5">
    <location>
        <begin position="12"/>
        <end position="32"/>
    </location>
</feature>
<evidence type="ECO:0000256" key="4">
    <source>
        <dbReference type="ARBA" id="ARBA00023136"/>
    </source>
</evidence>
<sequence>MPIGLANIGWKMYMVNASWDIVIVFLIAFFWVETKGKTLEEIDAIFEGHKHSNVPDVELVRTGQEKLDIAAMEQQIEDEVVQMKGKKSE</sequence>
<keyword evidence="4 5" id="KW-0472">Membrane</keyword>
<proteinExistence type="predicted"/>
<protein>
    <submittedName>
        <fullName evidence="6">Uncharacterized protein</fullName>
    </submittedName>
</protein>
<dbReference type="InterPro" id="IPR050360">
    <property type="entry name" value="MFS_Sugar_Transporters"/>
</dbReference>
<dbReference type="AlphaFoldDB" id="A0AAE0TSR7"/>
<dbReference type="EMBL" id="JAUTXT010000044">
    <property type="protein sequence ID" value="KAK3671340.1"/>
    <property type="molecule type" value="Genomic_DNA"/>
</dbReference>
<dbReference type="InterPro" id="IPR005828">
    <property type="entry name" value="MFS_sugar_transport-like"/>
</dbReference>
<evidence type="ECO:0000313" key="7">
    <source>
        <dbReference type="Proteomes" id="UP001274830"/>
    </source>
</evidence>
<accession>A0AAE0TSR7</accession>
<dbReference type="PANTHER" id="PTHR48022:SF2">
    <property type="entry name" value="PLASTIDIC GLUCOSE TRANSPORTER 4"/>
    <property type="match status" value="1"/>
</dbReference>
<dbReference type="Gene3D" id="1.20.1250.20">
    <property type="entry name" value="MFS general substrate transporter like domains"/>
    <property type="match status" value="1"/>
</dbReference>
<keyword evidence="2 5" id="KW-0812">Transmembrane</keyword>